<evidence type="ECO:0000256" key="1">
    <source>
        <dbReference type="SAM" id="MobiDB-lite"/>
    </source>
</evidence>
<accession>A0ABP0WTD0</accession>
<protein>
    <submittedName>
        <fullName evidence="2">Uncharacterized protein</fullName>
    </submittedName>
</protein>
<gene>
    <name evidence="2" type="ORF">CSSPJE1EN1_LOCUS14909</name>
</gene>
<keyword evidence="3" id="KW-1185">Reference proteome</keyword>
<dbReference type="Proteomes" id="UP001497444">
    <property type="component" value="Chromosome 2"/>
</dbReference>
<feature type="region of interest" description="Disordered" evidence="1">
    <location>
        <begin position="1"/>
        <end position="21"/>
    </location>
</feature>
<organism evidence="2 3">
    <name type="scientific">Sphagnum jensenii</name>
    <dbReference type="NCBI Taxonomy" id="128206"/>
    <lineage>
        <taxon>Eukaryota</taxon>
        <taxon>Viridiplantae</taxon>
        <taxon>Streptophyta</taxon>
        <taxon>Embryophyta</taxon>
        <taxon>Bryophyta</taxon>
        <taxon>Sphagnophytina</taxon>
        <taxon>Sphagnopsida</taxon>
        <taxon>Sphagnales</taxon>
        <taxon>Sphagnaceae</taxon>
        <taxon>Sphagnum</taxon>
    </lineage>
</organism>
<reference evidence="2 3" key="1">
    <citation type="submission" date="2024-02" db="EMBL/GenBank/DDBJ databases">
        <authorList>
            <consortium name="ELIXIR-Norway"/>
            <consortium name="Elixir Norway"/>
        </authorList>
    </citation>
    <scope>NUCLEOTIDE SEQUENCE [LARGE SCALE GENOMIC DNA]</scope>
</reference>
<dbReference type="EMBL" id="OZ020097">
    <property type="protein sequence ID" value="CAK9269431.1"/>
    <property type="molecule type" value="Genomic_DNA"/>
</dbReference>
<sequence length="101" mass="10806">MRPANAAGLDTLGTKRHSGRLTGSSCASVLLSRLLILTTLFTAAASSMYATAANHATSSDLLRTRSHRYKQTRSQGRVNSDAYLQLDRLAVAIQAAKKTVT</sequence>
<feature type="non-terminal residue" evidence="2">
    <location>
        <position position="101"/>
    </location>
</feature>
<evidence type="ECO:0000313" key="3">
    <source>
        <dbReference type="Proteomes" id="UP001497444"/>
    </source>
</evidence>
<proteinExistence type="predicted"/>
<evidence type="ECO:0000313" key="2">
    <source>
        <dbReference type="EMBL" id="CAK9269431.1"/>
    </source>
</evidence>
<name>A0ABP0WTD0_9BRYO</name>